<keyword evidence="7" id="KW-1185">Reference proteome</keyword>
<name>A0AA39M893_9BILA</name>
<protein>
    <recommendedName>
        <fullName evidence="5">Target of rapamycin complex subunit lst8</fullName>
        <shortName evidence="5">TORC subunit lst8</shortName>
    </recommendedName>
</protein>
<evidence type="ECO:0000256" key="4">
    <source>
        <dbReference type="PROSITE-ProRule" id="PRU00221"/>
    </source>
</evidence>
<dbReference type="InterPro" id="IPR020472">
    <property type="entry name" value="WD40_PAC1"/>
</dbReference>
<evidence type="ECO:0000256" key="3">
    <source>
        <dbReference type="ARBA" id="ARBA00022737"/>
    </source>
</evidence>
<dbReference type="InterPro" id="IPR019775">
    <property type="entry name" value="WD40_repeat_CS"/>
</dbReference>
<dbReference type="PANTHER" id="PTHR19842:SF0">
    <property type="entry name" value="TARGET OF RAPAMYCIN COMPLEX SUBUNIT LST8"/>
    <property type="match status" value="1"/>
</dbReference>
<dbReference type="PROSITE" id="PS50082">
    <property type="entry name" value="WD_REPEATS_2"/>
    <property type="match status" value="4"/>
</dbReference>
<keyword evidence="3 5" id="KW-0677">Repeat</keyword>
<dbReference type="Proteomes" id="UP001175271">
    <property type="component" value="Unassembled WGS sequence"/>
</dbReference>
<comment type="caution">
    <text evidence="6">The sequence shown here is derived from an EMBL/GenBank/DDBJ whole genome shotgun (WGS) entry which is preliminary data.</text>
</comment>
<dbReference type="PRINTS" id="PR00320">
    <property type="entry name" value="GPROTEINBRPT"/>
</dbReference>
<dbReference type="GO" id="GO:0031931">
    <property type="term" value="C:TORC1 complex"/>
    <property type="evidence" value="ECO:0007669"/>
    <property type="project" value="UniProtKB-UniRule"/>
</dbReference>
<feature type="repeat" description="WD" evidence="4">
    <location>
        <begin position="290"/>
        <end position="318"/>
    </location>
</feature>
<dbReference type="Gene3D" id="2.130.10.10">
    <property type="entry name" value="YVTN repeat-like/Quinoprotein amine dehydrogenase"/>
    <property type="match status" value="1"/>
</dbReference>
<dbReference type="InterPro" id="IPR001680">
    <property type="entry name" value="WD40_rpt"/>
</dbReference>
<dbReference type="Pfam" id="PF00400">
    <property type="entry name" value="WD40"/>
    <property type="match status" value="4"/>
</dbReference>
<evidence type="ECO:0000313" key="7">
    <source>
        <dbReference type="Proteomes" id="UP001175271"/>
    </source>
</evidence>
<sequence length="335" mass="37206">MHPILASASYDATIRFWDLQSGNPIESVTNKDGQVNAMEISPDGTLMALAGWQNLRLIDLYKKMTIANVDAQSLARNVTSLCFVPESTRLLSGGEDQRIRLWNTRGGQLQCEKFIDLPAVINSVCVHPNQTTVFATDGQGCAYQWDTRTHQPWPIPISGMNFGEHFISIAVNSIGNKVTAASNHGRLFTWDISAGLVSLLSPQDHSILFRSIDAKQVIQAHDTYITRVRYTPNGERLATTSADGSVCIWDANNLENGKPLAKYEEKIPENTDKSKQHSVGWVWDCAFTSSSSSKYMIAASTDGILRIWDMPAARVHRYCKGHNKPITAMAFRDVF</sequence>
<evidence type="ECO:0000313" key="6">
    <source>
        <dbReference type="EMBL" id="KAK0424220.1"/>
    </source>
</evidence>
<dbReference type="InterPro" id="IPR036322">
    <property type="entry name" value="WD40_repeat_dom_sf"/>
</dbReference>
<dbReference type="EMBL" id="JAUCMV010000001">
    <property type="protein sequence ID" value="KAK0424220.1"/>
    <property type="molecule type" value="Genomic_DNA"/>
</dbReference>
<feature type="repeat" description="WD" evidence="4">
    <location>
        <begin position="71"/>
        <end position="112"/>
    </location>
</feature>
<dbReference type="GO" id="GO:0032956">
    <property type="term" value="P:regulation of actin cytoskeleton organization"/>
    <property type="evidence" value="ECO:0007669"/>
    <property type="project" value="TreeGrafter"/>
</dbReference>
<evidence type="ECO:0000256" key="5">
    <source>
        <dbReference type="RuleBase" id="RU369068"/>
    </source>
</evidence>
<organism evidence="6 7">
    <name type="scientific">Steinernema hermaphroditum</name>
    <dbReference type="NCBI Taxonomy" id="289476"/>
    <lineage>
        <taxon>Eukaryota</taxon>
        <taxon>Metazoa</taxon>
        <taxon>Ecdysozoa</taxon>
        <taxon>Nematoda</taxon>
        <taxon>Chromadorea</taxon>
        <taxon>Rhabditida</taxon>
        <taxon>Tylenchina</taxon>
        <taxon>Panagrolaimomorpha</taxon>
        <taxon>Strongyloidoidea</taxon>
        <taxon>Steinernematidae</taxon>
        <taxon>Steinernema</taxon>
    </lineage>
</organism>
<evidence type="ECO:0000256" key="2">
    <source>
        <dbReference type="ARBA" id="ARBA00022574"/>
    </source>
</evidence>
<keyword evidence="2 4" id="KW-0853">WD repeat</keyword>
<feature type="repeat" description="WD" evidence="4">
    <location>
        <begin position="1"/>
        <end position="27"/>
    </location>
</feature>
<comment type="similarity">
    <text evidence="1 5">Belongs to the WD repeat LST8 family.</text>
</comment>
<comment type="subcellular location">
    <subcellularLocation>
        <location evidence="5">Cytoplasm</location>
    </subcellularLocation>
</comment>
<keyword evidence="5" id="KW-0963">Cytoplasm</keyword>
<dbReference type="SMART" id="SM00320">
    <property type="entry name" value="WD40"/>
    <property type="match status" value="5"/>
</dbReference>
<dbReference type="GO" id="GO:0031929">
    <property type="term" value="P:TOR signaling"/>
    <property type="evidence" value="ECO:0007669"/>
    <property type="project" value="UniProtKB-UniRule"/>
</dbReference>
<gene>
    <name evidence="6" type="ORF">QR680_008553</name>
</gene>
<dbReference type="PROSITE" id="PS50294">
    <property type="entry name" value="WD_REPEATS_REGION"/>
    <property type="match status" value="2"/>
</dbReference>
<proteinExistence type="inferred from homology"/>
<dbReference type="InterPro" id="IPR015943">
    <property type="entry name" value="WD40/YVTN_repeat-like_dom_sf"/>
</dbReference>
<comment type="function">
    <text evidence="5">Subunit of TORC1 and TORC2, which regulate cell growth and survival in response to nutrient and hormonal signals.</text>
</comment>
<feature type="repeat" description="WD" evidence="4">
    <location>
        <begin position="218"/>
        <end position="253"/>
    </location>
</feature>
<dbReference type="GO" id="GO:0005737">
    <property type="term" value="C:cytoplasm"/>
    <property type="evidence" value="ECO:0007669"/>
    <property type="project" value="UniProtKB-SubCell"/>
</dbReference>
<dbReference type="PANTHER" id="PTHR19842">
    <property type="entry name" value="G BETA-LIKE PROTEIN GBL"/>
    <property type="match status" value="1"/>
</dbReference>
<dbReference type="GO" id="GO:0031932">
    <property type="term" value="C:TORC2 complex"/>
    <property type="evidence" value="ECO:0007669"/>
    <property type="project" value="UniProtKB-UniRule"/>
</dbReference>
<dbReference type="AlphaFoldDB" id="A0AA39M893"/>
<dbReference type="PROSITE" id="PS00678">
    <property type="entry name" value="WD_REPEATS_1"/>
    <property type="match status" value="3"/>
</dbReference>
<comment type="subunit">
    <text evidence="5">Part of TORC1 complex. Part of the TORC2 complex.</text>
</comment>
<accession>A0AA39M893</accession>
<dbReference type="SUPFAM" id="SSF50978">
    <property type="entry name" value="WD40 repeat-like"/>
    <property type="match status" value="1"/>
</dbReference>
<reference evidence="6" key="1">
    <citation type="submission" date="2023-06" db="EMBL/GenBank/DDBJ databases">
        <title>Genomic analysis of the entomopathogenic nematode Steinernema hermaphroditum.</title>
        <authorList>
            <person name="Schwarz E.M."/>
            <person name="Heppert J.K."/>
            <person name="Baniya A."/>
            <person name="Schwartz H.T."/>
            <person name="Tan C.-H."/>
            <person name="Antoshechkin I."/>
            <person name="Sternberg P.W."/>
            <person name="Goodrich-Blair H."/>
            <person name="Dillman A.R."/>
        </authorList>
    </citation>
    <scope>NUCLEOTIDE SEQUENCE</scope>
    <source>
        <strain evidence="6">PS9179</strain>
        <tissue evidence="6">Whole animal</tissue>
    </source>
</reference>
<evidence type="ECO:0000256" key="1">
    <source>
        <dbReference type="ARBA" id="ARBA00009890"/>
    </source>
</evidence>
<dbReference type="InterPro" id="IPR037588">
    <property type="entry name" value="MLST8"/>
</dbReference>